<proteinExistence type="predicted"/>
<gene>
    <name evidence="1" type="ORF">PAPOLLO_LOCUS1103</name>
</gene>
<dbReference type="Proteomes" id="UP000691718">
    <property type="component" value="Unassembled WGS sequence"/>
</dbReference>
<keyword evidence="2" id="KW-1185">Reference proteome</keyword>
<comment type="caution">
    <text evidence="1">The sequence shown here is derived from an EMBL/GenBank/DDBJ whole genome shotgun (WGS) entry which is preliminary data.</text>
</comment>
<reference evidence="1" key="1">
    <citation type="submission" date="2021-04" db="EMBL/GenBank/DDBJ databases">
        <authorList>
            <person name="Tunstrom K."/>
        </authorList>
    </citation>
    <scope>NUCLEOTIDE SEQUENCE</scope>
</reference>
<name>A0A8S3W1P0_PARAO</name>
<evidence type="ECO:0000313" key="1">
    <source>
        <dbReference type="EMBL" id="CAG4935988.1"/>
    </source>
</evidence>
<sequence>MTTEKYYNVVLEPIVFQHLTQIGENFQLMHDNERSHKVKVPIGVPLSRVANKSAVRYVPSYNIHYPFADTDIGSFAKTNGSRLPACIYIPFSKIVRKKSTESNIVRYWQHIEIPMPS</sequence>
<accession>A0A8S3W1P0</accession>
<evidence type="ECO:0000313" key="2">
    <source>
        <dbReference type="Proteomes" id="UP000691718"/>
    </source>
</evidence>
<dbReference type="OrthoDB" id="4843387at2759"/>
<dbReference type="AlphaFoldDB" id="A0A8S3W1P0"/>
<dbReference type="EMBL" id="CAJQZP010000065">
    <property type="protein sequence ID" value="CAG4935988.1"/>
    <property type="molecule type" value="Genomic_DNA"/>
</dbReference>
<protein>
    <submittedName>
        <fullName evidence="1">(apollo) hypothetical protein</fullName>
    </submittedName>
</protein>
<organism evidence="1 2">
    <name type="scientific">Parnassius apollo</name>
    <name type="common">Apollo butterfly</name>
    <name type="synonym">Papilio apollo</name>
    <dbReference type="NCBI Taxonomy" id="110799"/>
    <lineage>
        <taxon>Eukaryota</taxon>
        <taxon>Metazoa</taxon>
        <taxon>Ecdysozoa</taxon>
        <taxon>Arthropoda</taxon>
        <taxon>Hexapoda</taxon>
        <taxon>Insecta</taxon>
        <taxon>Pterygota</taxon>
        <taxon>Neoptera</taxon>
        <taxon>Endopterygota</taxon>
        <taxon>Lepidoptera</taxon>
        <taxon>Glossata</taxon>
        <taxon>Ditrysia</taxon>
        <taxon>Papilionoidea</taxon>
        <taxon>Papilionidae</taxon>
        <taxon>Parnassiinae</taxon>
        <taxon>Parnassini</taxon>
        <taxon>Parnassius</taxon>
        <taxon>Parnassius</taxon>
    </lineage>
</organism>